<evidence type="ECO:0000256" key="1">
    <source>
        <dbReference type="ARBA" id="ARBA00004604"/>
    </source>
</evidence>
<dbReference type="FunCoup" id="A0A6P8YMR2">
    <property type="interactions" value="1269"/>
</dbReference>
<dbReference type="KEGG" id="tpal:117641787"/>
<organism evidence="8">
    <name type="scientific">Thrips palmi</name>
    <name type="common">Melon thrips</name>
    <dbReference type="NCBI Taxonomy" id="161013"/>
    <lineage>
        <taxon>Eukaryota</taxon>
        <taxon>Metazoa</taxon>
        <taxon>Ecdysozoa</taxon>
        <taxon>Arthropoda</taxon>
        <taxon>Hexapoda</taxon>
        <taxon>Insecta</taxon>
        <taxon>Pterygota</taxon>
        <taxon>Neoptera</taxon>
        <taxon>Paraneoptera</taxon>
        <taxon>Thysanoptera</taxon>
        <taxon>Terebrantia</taxon>
        <taxon>Thripoidea</taxon>
        <taxon>Thripidae</taxon>
        <taxon>Thrips</taxon>
    </lineage>
</organism>
<dbReference type="InterPro" id="IPR000504">
    <property type="entry name" value="RRM_dom"/>
</dbReference>
<name>A0A6P8YMR2_THRPL</name>
<keyword evidence="7" id="KW-1185">Reference proteome</keyword>
<keyword evidence="3" id="KW-0539">Nucleus</keyword>
<dbReference type="PROSITE" id="PS50102">
    <property type="entry name" value="RRM"/>
    <property type="match status" value="1"/>
</dbReference>
<dbReference type="InterPro" id="IPR012677">
    <property type="entry name" value="Nucleotide-bd_a/b_plait_sf"/>
</dbReference>
<comment type="subcellular location">
    <subcellularLocation>
        <location evidence="1">Nucleus</location>
        <location evidence="1">Nucleolus</location>
    </subcellularLocation>
</comment>
<dbReference type="SUPFAM" id="SSF54928">
    <property type="entry name" value="RNA-binding domain, RBD"/>
    <property type="match status" value="1"/>
</dbReference>
<dbReference type="GO" id="GO:0003723">
    <property type="term" value="F:RNA binding"/>
    <property type="evidence" value="ECO:0007669"/>
    <property type="project" value="UniProtKB-UniRule"/>
</dbReference>
<dbReference type="RefSeq" id="XP_034235307.1">
    <property type="nucleotide sequence ID" value="XM_034379416.1"/>
</dbReference>
<sequence length="350" mass="39049">MDSKQQYKKNASTALKHAAKNTKKLVGAGGINSTETISDEINEPKLFKDIALKKRSSNLRIHPDRGVVYLAHIPHGFYEEEMKSFFKQFGHITRIRLVRSNKTGSSKGYAFIEFRFKEVAEVVAETMNNYLFGNRVLKAVFIPPEKQNPKMFLHSIGYSPETCIGVRRRREAVAQQNKPLTPQAAKVRIDKGKNHLLELQEKLKAQGVDCLFQVNCDTSKRLLETNSLPPSKRVRTSSPTLKAKSSKPTEQTQSNPVSTLKKKSIASKGPMSEKTAKSLKGVKAVVQELKASGKIKGKVEKVTAEKNSVKKPIVKKVVKKVVTKPSVTKVVTSKKDVKKTVLKKQASKKK</sequence>
<dbReference type="Pfam" id="PF00076">
    <property type="entry name" value="RRM_1"/>
    <property type="match status" value="1"/>
</dbReference>
<evidence type="ECO:0000256" key="4">
    <source>
        <dbReference type="PROSITE-ProRule" id="PRU00176"/>
    </source>
</evidence>
<evidence type="ECO:0000313" key="7">
    <source>
        <dbReference type="Proteomes" id="UP000515158"/>
    </source>
</evidence>
<protein>
    <submittedName>
        <fullName evidence="8">MKI67 FHA domain-interacting nucleolar phosphoprotein</fullName>
    </submittedName>
</protein>
<feature type="compositionally biased region" description="Polar residues" evidence="5">
    <location>
        <begin position="246"/>
        <end position="258"/>
    </location>
</feature>
<reference evidence="8" key="1">
    <citation type="submission" date="2025-08" db="UniProtKB">
        <authorList>
            <consortium name="RefSeq"/>
        </authorList>
    </citation>
    <scope>IDENTIFICATION</scope>
    <source>
        <tissue evidence="8">Total insect</tissue>
    </source>
</reference>
<keyword evidence="2 4" id="KW-0694">RNA-binding</keyword>
<dbReference type="AlphaFoldDB" id="A0A6P8YMR2"/>
<feature type="domain" description="RRM" evidence="6">
    <location>
        <begin position="66"/>
        <end position="144"/>
    </location>
</feature>
<evidence type="ECO:0000259" key="6">
    <source>
        <dbReference type="PROSITE" id="PS50102"/>
    </source>
</evidence>
<dbReference type="PANTHER" id="PTHR46754">
    <property type="entry name" value="MKI67 FHA DOMAIN-INTERACTING NUCLEOLAR PHOSPHOPROTEIN"/>
    <property type="match status" value="1"/>
</dbReference>
<feature type="region of interest" description="Disordered" evidence="5">
    <location>
        <begin position="225"/>
        <end position="278"/>
    </location>
</feature>
<dbReference type="Proteomes" id="UP000515158">
    <property type="component" value="Unplaced"/>
</dbReference>
<dbReference type="InterPro" id="IPR035979">
    <property type="entry name" value="RBD_domain_sf"/>
</dbReference>
<dbReference type="OrthoDB" id="21467at2759"/>
<accession>A0A6P8YMR2</accession>
<dbReference type="SMART" id="SM00360">
    <property type="entry name" value="RRM"/>
    <property type="match status" value="1"/>
</dbReference>
<proteinExistence type="predicted"/>
<dbReference type="InParanoid" id="A0A6P8YMR2"/>
<dbReference type="GO" id="GO:0005730">
    <property type="term" value="C:nucleolus"/>
    <property type="evidence" value="ECO:0007669"/>
    <property type="project" value="UniProtKB-SubCell"/>
</dbReference>
<evidence type="ECO:0000256" key="5">
    <source>
        <dbReference type="SAM" id="MobiDB-lite"/>
    </source>
</evidence>
<evidence type="ECO:0000256" key="2">
    <source>
        <dbReference type="ARBA" id="ARBA00022884"/>
    </source>
</evidence>
<dbReference type="Gene3D" id="3.30.70.330">
    <property type="match status" value="1"/>
</dbReference>
<evidence type="ECO:0000313" key="8">
    <source>
        <dbReference type="RefSeq" id="XP_034235307.1"/>
    </source>
</evidence>
<gene>
    <name evidence="8" type="primary">LOC117641787</name>
</gene>
<dbReference type="GeneID" id="117641787"/>
<evidence type="ECO:0000256" key="3">
    <source>
        <dbReference type="ARBA" id="ARBA00023242"/>
    </source>
</evidence>
<dbReference type="CDD" id="cd12307">
    <property type="entry name" value="RRM_NIFK_like"/>
    <property type="match status" value="1"/>
</dbReference>